<proteinExistence type="predicted"/>
<feature type="non-terminal residue" evidence="1">
    <location>
        <position position="1"/>
    </location>
</feature>
<dbReference type="Proteomes" id="UP000663881">
    <property type="component" value="Unassembled WGS sequence"/>
</dbReference>
<dbReference type="EMBL" id="CAJOAY010024556">
    <property type="protein sequence ID" value="CAF4375828.1"/>
    <property type="molecule type" value="Genomic_DNA"/>
</dbReference>
<gene>
    <name evidence="1" type="ORF">OKA104_LOCUS50084</name>
</gene>
<organism evidence="1 2">
    <name type="scientific">Adineta steineri</name>
    <dbReference type="NCBI Taxonomy" id="433720"/>
    <lineage>
        <taxon>Eukaryota</taxon>
        <taxon>Metazoa</taxon>
        <taxon>Spiralia</taxon>
        <taxon>Gnathifera</taxon>
        <taxon>Rotifera</taxon>
        <taxon>Eurotatoria</taxon>
        <taxon>Bdelloidea</taxon>
        <taxon>Adinetida</taxon>
        <taxon>Adinetidae</taxon>
        <taxon>Adineta</taxon>
    </lineage>
</organism>
<reference evidence="1" key="1">
    <citation type="submission" date="2021-02" db="EMBL/GenBank/DDBJ databases">
        <authorList>
            <person name="Nowell W R."/>
        </authorList>
    </citation>
    <scope>NUCLEOTIDE SEQUENCE</scope>
</reference>
<comment type="caution">
    <text evidence="1">The sequence shown here is derived from an EMBL/GenBank/DDBJ whole genome shotgun (WGS) entry which is preliminary data.</text>
</comment>
<accession>A0A820MPE6</accession>
<evidence type="ECO:0000313" key="1">
    <source>
        <dbReference type="EMBL" id="CAF4375828.1"/>
    </source>
</evidence>
<protein>
    <submittedName>
        <fullName evidence="1">Uncharacterized protein</fullName>
    </submittedName>
</protein>
<evidence type="ECO:0000313" key="2">
    <source>
        <dbReference type="Proteomes" id="UP000663881"/>
    </source>
</evidence>
<sequence>MRNFIGGWTATYDSCMAQRAIVGYAVLRGFEITAYNIRINLTSSSSNEESHDPVVITDGNLIDTQVRDVERAWGVVYIDGFGNGYALIQMHVGVNVEFND</sequence>
<dbReference type="AlphaFoldDB" id="A0A820MPE6"/>
<name>A0A820MPE6_9BILA</name>